<keyword evidence="1" id="KW-0732">Signal</keyword>
<feature type="signal peptide" evidence="1">
    <location>
        <begin position="1"/>
        <end position="29"/>
    </location>
</feature>
<gene>
    <name evidence="2" type="ORF">COY14_02130</name>
</gene>
<name>A0A2M7U4E2_9BACT</name>
<dbReference type="Proteomes" id="UP000230027">
    <property type="component" value="Unassembled WGS sequence"/>
</dbReference>
<accession>A0A2M7U4E2</accession>
<reference evidence="3" key="1">
    <citation type="submission" date="2017-09" db="EMBL/GenBank/DDBJ databases">
        <title>Depth-based differentiation of microbial function through sediment-hosted aquifers and enrichment of novel symbionts in the deep terrestrial subsurface.</title>
        <authorList>
            <person name="Probst A.J."/>
            <person name="Ladd B."/>
            <person name="Jarett J.K."/>
            <person name="Geller-Mcgrath D.E."/>
            <person name="Sieber C.M.K."/>
            <person name="Emerson J.B."/>
            <person name="Anantharaman K."/>
            <person name="Thomas B.C."/>
            <person name="Malmstrom R."/>
            <person name="Stieglmeier M."/>
            <person name="Klingl A."/>
            <person name="Woyke T."/>
            <person name="Ryan C.M."/>
            <person name="Banfield J.F."/>
        </authorList>
    </citation>
    <scope>NUCLEOTIDE SEQUENCE [LARGE SCALE GENOMIC DNA]</scope>
</reference>
<dbReference type="PROSITE" id="PS51257">
    <property type="entry name" value="PROKAR_LIPOPROTEIN"/>
    <property type="match status" value="1"/>
</dbReference>
<evidence type="ECO:0000313" key="2">
    <source>
        <dbReference type="EMBL" id="PIZ65516.1"/>
    </source>
</evidence>
<dbReference type="EMBL" id="PFOD01000046">
    <property type="protein sequence ID" value="PIZ65516.1"/>
    <property type="molecule type" value="Genomic_DNA"/>
</dbReference>
<protein>
    <submittedName>
        <fullName evidence="2">Uncharacterized protein</fullName>
    </submittedName>
</protein>
<feature type="chain" id="PRO_5014948058" evidence="1">
    <location>
        <begin position="30"/>
        <end position="273"/>
    </location>
</feature>
<sequence length="273" mass="29026">MERSRIGKSVKTRLAGLAILTALSGGCRATGGPWSATVDDNGNVAIEAKTVNINGTPIGGEHTLMGVGTPEALPATITSLRFQPNKSELNGRITEPTDQPGQERFVNEYLQAAMKATEAPINRPLSYVYPRKDTHSKDLYELVSGIQQEARDARATTYVGDEEGHHIVVPTGTVSVGWCNFSAQEGSLAFVQELADMETGGLINAVVYGSNRQYDTPQEYLNAIAADSSAALVDGRSSLVLIMPTDAGKATGDVFTMDATCDHPLGSWAVAVR</sequence>
<organism evidence="2 3">
    <name type="scientific">Candidatus Roizmanbacteria bacterium CG_4_10_14_0_2_um_filter_36_9</name>
    <dbReference type="NCBI Taxonomy" id="1974823"/>
    <lineage>
        <taxon>Bacteria</taxon>
        <taxon>Candidatus Roizmaniibacteriota</taxon>
    </lineage>
</organism>
<comment type="caution">
    <text evidence="2">The sequence shown here is derived from an EMBL/GenBank/DDBJ whole genome shotgun (WGS) entry which is preliminary data.</text>
</comment>
<evidence type="ECO:0000256" key="1">
    <source>
        <dbReference type="SAM" id="SignalP"/>
    </source>
</evidence>
<dbReference type="AlphaFoldDB" id="A0A2M7U4E2"/>
<evidence type="ECO:0000313" key="3">
    <source>
        <dbReference type="Proteomes" id="UP000230027"/>
    </source>
</evidence>
<proteinExistence type="predicted"/>